<evidence type="ECO:0000256" key="7">
    <source>
        <dbReference type="ARBA" id="ARBA00023274"/>
    </source>
</evidence>
<reference evidence="12" key="1">
    <citation type="submission" date="2023-07" db="EMBL/GenBank/DDBJ databases">
        <title>draft genome sequence of fig (Ficus carica).</title>
        <authorList>
            <person name="Takahashi T."/>
            <person name="Nishimura K."/>
        </authorList>
    </citation>
    <scope>NUCLEOTIDE SEQUENCE</scope>
</reference>
<evidence type="ECO:0000256" key="5">
    <source>
        <dbReference type="ARBA" id="ARBA00022884"/>
    </source>
</evidence>
<gene>
    <name evidence="12" type="ORF">TIFTF001_007676</name>
</gene>
<protein>
    <recommendedName>
        <fullName evidence="8">KRR1 small subunit processome component</fullName>
    </recommendedName>
    <alternativeName>
        <fullName evidence="8">KRR-R motif-containing protein 1</fullName>
    </alternativeName>
</protein>
<dbReference type="Gramene" id="FCD_00025802-RA">
    <property type="protein sequence ID" value="FCD_00025802-RA:cds"/>
    <property type="gene ID" value="FCD_00025802"/>
</dbReference>
<dbReference type="InterPro" id="IPR041174">
    <property type="entry name" value="KRR1-like_KH1"/>
</dbReference>
<dbReference type="InterPro" id="IPR024166">
    <property type="entry name" value="rRNA_assembly_KRR1"/>
</dbReference>
<comment type="subunit">
    <text evidence="8">Component of the ribosomal small subunit (SSU) processome.</text>
</comment>
<evidence type="ECO:0000256" key="2">
    <source>
        <dbReference type="ARBA" id="ARBA00009344"/>
    </source>
</evidence>
<comment type="function">
    <text evidence="8">Required for 40S ribosome biogenesis. Involved in nucleolar processing of pre-18S ribosomal RNA and ribosome assembly.</text>
</comment>
<dbReference type="GO" id="GO:0032040">
    <property type="term" value="C:small-subunit processome"/>
    <property type="evidence" value="ECO:0007669"/>
    <property type="project" value="TreeGrafter"/>
</dbReference>
<dbReference type="InterPro" id="IPR036612">
    <property type="entry name" value="KH_dom_type_1_sf"/>
</dbReference>
<dbReference type="CDD" id="cd22393">
    <property type="entry name" value="KH-I_KRR1_rpt1"/>
    <property type="match status" value="1"/>
</dbReference>
<name>A0AA88D273_FICCA</name>
<evidence type="ECO:0000313" key="13">
    <source>
        <dbReference type="Proteomes" id="UP001187192"/>
    </source>
</evidence>
<accession>A0AA88D273</accession>
<dbReference type="PIRSF" id="PIRSF006515">
    <property type="entry name" value="KRR1"/>
    <property type="match status" value="1"/>
</dbReference>
<proteinExistence type="inferred from homology"/>
<evidence type="ECO:0000259" key="10">
    <source>
        <dbReference type="Pfam" id="PF17903"/>
    </source>
</evidence>
<comment type="similarity">
    <text evidence="2 8">Belongs to the KRR1 family.</text>
</comment>
<keyword evidence="7 8" id="KW-0687">Ribonucleoprotein</keyword>
<dbReference type="SUPFAM" id="SSF54791">
    <property type="entry name" value="Eukaryotic type KH-domain (KH-domain type I)"/>
    <property type="match status" value="1"/>
</dbReference>
<evidence type="ECO:0000313" key="12">
    <source>
        <dbReference type="EMBL" id="GMN38442.1"/>
    </source>
</evidence>
<keyword evidence="6 8" id="KW-0539">Nucleus</keyword>
<feature type="compositionally biased region" description="Basic and acidic residues" evidence="9">
    <location>
        <begin position="287"/>
        <end position="307"/>
    </location>
</feature>
<feature type="compositionally biased region" description="Basic residues" evidence="9">
    <location>
        <begin position="241"/>
        <end position="250"/>
    </location>
</feature>
<keyword evidence="5 8" id="KW-0694">RNA-binding</keyword>
<sequence length="375" mass="42921">MKNDNGVAEQEVKTKKHKGKHDKPKPWDEDPNIDRWKIEKFEPSWNDGGMLEVSSFSTLFPEYREKYLQEAWPTVKSALKEYGVSCELNLVAGSMTVSTTRKTRDPFIIMKARDLIKLLSRSVPASQAIKILNDEVQCDIIKIGNLVRNKERFVKRRQHLIGPNSSTLKALEILTGCYILVQGNTVAAMGSFKGLKQVRRIVEDCIQNKMHPVYHIKILMMKKELEKDPALANENWDRKNVKQKKVKSKEKKPYTPFPPPQQPSKIDIQLETGEYFLSDKTKSAKKWLEKQEKQAEKAAENKKKREASFIPPEEPVKQDSNVKNDSEDVAAIAKSLKKKAKEFGKQKMVETVDAEAYLAESGEKPRKKKSKHGQS</sequence>
<feature type="domain" description="KRR1 small subunit processome component first KH" evidence="10">
    <location>
        <begin position="54"/>
        <end position="134"/>
    </location>
</feature>
<feature type="compositionally biased region" description="Basic residues" evidence="9">
    <location>
        <begin position="14"/>
        <end position="23"/>
    </location>
</feature>
<dbReference type="Pfam" id="PF17903">
    <property type="entry name" value="KH_KRR1_1st"/>
    <property type="match status" value="1"/>
</dbReference>
<dbReference type="AlphaFoldDB" id="A0AA88D273"/>
<dbReference type="CDD" id="cd22394">
    <property type="entry name" value="KH-I_KRR1_rpt2"/>
    <property type="match status" value="1"/>
</dbReference>
<feature type="region of interest" description="Disordered" evidence="9">
    <location>
        <begin position="1"/>
        <end position="32"/>
    </location>
</feature>
<dbReference type="GO" id="GO:0006364">
    <property type="term" value="P:rRNA processing"/>
    <property type="evidence" value="ECO:0007669"/>
    <property type="project" value="UniProtKB-KW"/>
</dbReference>
<evidence type="ECO:0000256" key="4">
    <source>
        <dbReference type="ARBA" id="ARBA00022552"/>
    </source>
</evidence>
<dbReference type="InterPro" id="IPR048550">
    <property type="entry name" value="KRR1-like_KH1_euk"/>
</dbReference>
<dbReference type="GO" id="GO:0003723">
    <property type="term" value="F:RNA binding"/>
    <property type="evidence" value="ECO:0007669"/>
    <property type="project" value="UniProtKB-KW"/>
</dbReference>
<dbReference type="PANTHER" id="PTHR12581">
    <property type="entry name" value="HIV-1 REV BINDING PROTEIN 2, 3"/>
    <property type="match status" value="1"/>
</dbReference>
<dbReference type="Pfam" id="PF21800">
    <property type="entry name" value="KH_KRR1_2nd"/>
    <property type="match status" value="1"/>
</dbReference>
<comment type="subcellular location">
    <subcellularLocation>
        <location evidence="1 8">Nucleus</location>
        <location evidence="1 8">Nucleolus</location>
    </subcellularLocation>
</comment>
<comment type="caution">
    <text evidence="12">The sequence shown here is derived from an EMBL/GenBank/DDBJ whole genome shotgun (WGS) entry which is preliminary data.</text>
</comment>
<feature type="region of interest" description="Disordered" evidence="9">
    <location>
        <begin position="287"/>
        <end position="325"/>
    </location>
</feature>
<keyword evidence="13" id="KW-1185">Reference proteome</keyword>
<organism evidence="12 13">
    <name type="scientific">Ficus carica</name>
    <name type="common">Common fig</name>
    <dbReference type="NCBI Taxonomy" id="3494"/>
    <lineage>
        <taxon>Eukaryota</taxon>
        <taxon>Viridiplantae</taxon>
        <taxon>Streptophyta</taxon>
        <taxon>Embryophyta</taxon>
        <taxon>Tracheophyta</taxon>
        <taxon>Spermatophyta</taxon>
        <taxon>Magnoliopsida</taxon>
        <taxon>eudicotyledons</taxon>
        <taxon>Gunneridae</taxon>
        <taxon>Pentapetalae</taxon>
        <taxon>rosids</taxon>
        <taxon>fabids</taxon>
        <taxon>Rosales</taxon>
        <taxon>Moraceae</taxon>
        <taxon>Ficeae</taxon>
        <taxon>Ficus</taxon>
    </lineage>
</organism>
<keyword evidence="3 8" id="KW-0690">Ribosome biogenesis</keyword>
<feature type="region of interest" description="Disordered" evidence="9">
    <location>
        <begin position="235"/>
        <end position="265"/>
    </location>
</feature>
<dbReference type="EMBL" id="BTGU01000008">
    <property type="protein sequence ID" value="GMN38442.1"/>
    <property type="molecule type" value="Genomic_DNA"/>
</dbReference>
<keyword evidence="4 8" id="KW-0698">rRNA processing</keyword>
<dbReference type="InterPro" id="IPR048549">
    <property type="entry name" value="KRR1-like_KH2_euk"/>
</dbReference>
<evidence type="ECO:0000256" key="8">
    <source>
        <dbReference type="PIRNR" id="PIRNR006515"/>
    </source>
</evidence>
<evidence type="ECO:0000256" key="3">
    <source>
        <dbReference type="ARBA" id="ARBA00022517"/>
    </source>
</evidence>
<evidence type="ECO:0000256" key="1">
    <source>
        <dbReference type="ARBA" id="ARBA00004604"/>
    </source>
</evidence>
<dbReference type="Proteomes" id="UP001187192">
    <property type="component" value="Unassembled WGS sequence"/>
</dbReference>
<feature type="compositionally biased region" description="Basic and acidic residues" evidence="9">
    <location>
        <begin position="314"/>
        <end position="325"/>
    </location>
</feature>
<evidence type="ECO:0000259" key="11">
    <source>
        <dbReference type="Pfam" id="PF21800"/>
    </source>
</evidence>
<dbReference type="Gene3D" id="3.30.1370.10">
    <property type="entry name" value="K Homology domain, type 1"/>
    <property type="match status" value="2"/>
</dbReference>
<dbReference type="PANTHER" id="PTHR12581:SF0">
    <property type="entry name" value="KRR1 SMALL SUBUNIT PROCESSOME COMPONENT HOMOLOG"/>
    <property type="match status" value="1"/>
</dbReference>
<feature type="domain" description="KRR1 small subunit processome component second KH" evidence="11">
    <location>
        <begin position="136"/>
        <end position="227"/>
    </location>
</feature>
<evidence type="ECO:0000256" key="6">
    <source>
        <dbReference type="ARBA" id="ARBA00023242"/>
    </source>
</evidence>
<dbReference type="FunFam" id="3.30.1370.10:FF:000014">
    <property type="entry name" value="KRR1 small subunit processome component"/>
    <property type="match status" value="1"/>
</dbReference>
<dbReference type="FunFam" id="3.30.1370.10:FF:000011">
    <property type="entry name" value="KRR1 small subunit processome component"/>
    <property type="match status" value="1"/>
</dbReference>
<evidence type="ECO:0000256" key="9">
    <source>
        <dbReference type="SAM" id="MobiDB-lite"/>
    </source>
</evidence>
<dbReference type="InterPro" id="IPR048548">
    <property type="entry name" value="KRR1-like_KH2"/>
</dbReference>